<sequence length="94" mass="10858">MASQTFYLKTWLLLEHTGGWTPGDPIPHRTRSVCQDNQFCYPNTRTCHGVHGAACWLSPSPLLGFSGMRKRTHLWKLERKEGKAMQLKQCRSRE</sequence>
<evidence type="ECO:0000313" key="1">
    <source>
        <dbReference type="EMBL" id="MBW89763.1"/>
    </source>
</evidence>
<dbReference type="AlphaFoldDB" id="A0A2P2J8G4"/>
<reference evidence="1" key="1">
    <citation type="submission" date="2018-02" db="EMBL/GenBank/DDBJ databases">
        <title>Rhizophora mucronata_Transcriptome.</title>
        <authorList>
            <person name="Meera S.P."/>
            <person name="Sreeshan A."/>
            <person name="Augustine A."/>
        </authorList>
    </citation>
    <scope>NUCLEOTIDE SEQUENCE</scope>
    <source>
        <tissue evidence="1">Leaf</tissue>
    </source>
</reference>
<accession>A0A2P2J8G4</accession>
<protein>
    <submittedName>
        <fullName evidence="1">Uncharacterized protein LOC8273873 isoform X2</fullName>
    </submittedName>
</protein>
<dbReference type="EMBL" id="GGEC01009280">
    <property type="protein sequence ID" value="MBW89763.1"/>
    <property type="molecule type" value="Transcribed_RNA"/>
</dbReference>
<proteinExistence type="predicted"/>
<name>A0A2P2J8G4_RHIMU</name>
<organism evidence="1">
    <name type="scientific">Rhizophora mucronata</name>
    <name type="common">Asiatic mangrove</name>
    <dbReference type="NCBI Taxonomy" id="61149"/>
    <lineage>
        <taxon>Eukaryota</taxon>
        <taxon>Viridiplantae</taxon>
        <taxon>Streptophyta</taxon>
        <taxon>Embryophyta</taxon>
        <taxon>Tracheophyta</taxon>
        <taxon>Spermatophyta</taxon>
        <taxon>Magnoliopsida</taxon>
        <taxon>eudicotyledons</taxon>
        <taxon>Gunneridae</taxon>
        <taxon>Pentapetalae</taxon>
        <taxon>rosids</taxon>
        <taxon>fabids</taxon>
        <taxon>Malpighiales</taxon>
        <taxon>Rhizophoraceae</taxon>
        <taxon>Rhizophora</taxon>
    </lineage>
</organism>